<reference evidence="1 2" key="1">
    <citation type="journal article" date="2013" name="BMC Genomics">
        <title>Comparative genomics of parasitic silkworm microsporidia reveal an association between genome expansion and host adaptation.</title>
        <authorList>
            <person name="Pan G."/>
            <person name="Xu J."/>
            <person name="Li T."/>
            <person name="Xia Q."/>
            <person name="Liu S.L."/>
            <person name="Zhang G."/>
            <person name="Li S."/>
            <person name="Li C."/>
            <person name="Liu H."/>
            <person name="Yang L."/>
            <person name="Liu T."/>
            <person name="Zhang X."/>
            <person name="Wu Z."/>
            <person name="Fan W."/>
            <person name="Dang X."/>
            <person name="Xiang H."/>
            <person name="Tao M."/>
            <person name="Li Y."/>
            <person name="Hu J."/>
            <person name="Li Z."/>
            <person name="Lin L."/>
            <person name="Luo J."/>
            <person name="Geng L."/>
            <person name="Wang L."/>
            <person name="Long M."/>
            <person name="Wan Y."/>
            <person name="He N."/>
            <person name="Zhang Z."/>
            <person name="Lu C."/>
            <person name="Keeling P.J."/>
            <person name="Wang J."/>
            <person name="Xiang Z."/>
            <person name="Zhou Z."/>
        </authorList>
    </citation>
    <scope>NUCLEOTIDE SEQUENCE [LARGE SCALE GENOMIC DNA]</scope>
    <source>
        <strain evidence="2">CQ1 / CVCC 102059</strain>
    </source>
</reference>
<dbReference type="EMBL" id="KB909064">
    <property type="protein sequence ID" value="EOB13147.1"/>
    <property type="molecule type" value="Genomic_DNA"/>
</dbReference>
<dbReference type="Proteomes" id="UP000016927">
    <property type="component" value="Unassembled WGS sequence"/>
</dbReference>
<evidence type="ECO:0000313" key="1">
    <source>
        <dbReference type="EMBL" id="EOB13147.1"/>
    </source>
</evidence>
<dbReference type="VEuPathDB" id="MicrosporidiaDB:NBO_156g0004"/>
<name>R0KSF2_NOSB1</name>
<accession>R0KSF2</accession>
<organism evidence="1 2">
    <name type="scientific">Nosema bombycis (strain CQ1 / CVCC 102059)</name>
    <name type="common">Microsporidian parasite</name>
    <name type="synonym">Pebrine of silkworm</name>
    <dbReference type="NCBI Taxonomy" id="578461"/>
    <lineage>
        <taxon>Eukaryota</taxon>
        <taxon>Fungi</taxon>
        <taxon>Fungi incertae sedis</taxon>
        <taxon>Microsporidia</taxon>
        <taxon>Nosematidae</taxon>
        <taxon>Nosema</taxon>
    </lineage>
</organism>
<gene>
    <name evidence="1" type="ORF">NBO_156g0004</name>
</gene>
<proteinExistence type="predicted"/>
<dbReference type="HOGENOM" id="CLU_1855832_0_0_1"/>
<evidence type="ECO:0000313" key="2">
    <source>
        <dbReference type="Proteomes" id="UP000016927"/>
    </source>
</evidence>
<keyword evidence="2" id="KW-1185">Reference proteome</keyword>
<protein>
    <submittedName>
        <fullName evidence="1">Uncharacterized protein</fullName>
    </submittedName>
</protein>
<dbReference type="AlphaFoldDB" id="R0KSF2"/>
<sequence length="138" mass="16363">MSEECARKLGCEIEIISEKMVSYDCGRTVLGKTVIEIKIVGVKQFSRYNFWILENMDEDIILCLDSIWYLQMHKFFNPPLRCDYYELEYEYDSCGEIPGDNEYWDEYTYENTGYCESEDENEDEIDSVQGEILDCVQE</sequence>